<accession>A0A6J6JIY3</accession>
<organism evidence="1">
    <name type="scientific">freshwater metagenome</name>
    <dbReference type="NCBI Taxonomy" id="449393"/>
    <lineage>
        <taxon>unclassified sequences</taxon>
        <taxon>metagenomes</taxon>
        <taxon>ecological metagenomes</taxon>
    </lineage>
</organism>
<protein>
    <submittedName>
        <fullName evidence="1">Unannotated protein</fullName>
    </submittedName>
</protein>
<gene>
    <name evidence="1" type="ORF">UFOPK2032_01008</name>
</gene>
<dbReference type="EMBL" id="CAEZVM010000049">
    <property type="protein sequence ID" value="CAB4637102.1"/>
    <property type="molecule type" value="Genomic_DNA"/>
</dbReference>
<evidence type="ECO:0000313" key="1">
    <source>
        <dbReference type="EMBL" id="CAB4637102.1"/>
    </source>
</evidence>
<dbReference type="InterPro" id="IPR021491">
    <property type="entry name" value="DUF3145"/>
</dbReference>
<name>A0A6J6JIY3_9ZZZZ</name>
<sequence length="112" mass="12458">MNLKQLTFEVIEHPGSQFSGARWSFTPSLGMFHSPTDDAGNLVVNENQLRFAMEKAGSNALKLQAEIRKLLGQAWDDELEPFRELVGGAEGNHGIMSAEAERVAYSQNIRPR</sequence>
<dbReference type="Pfam" id="PF11343">
    <property type="entry name" value="DUF3145"/>
    <property type="match status" value="1"/>
</dbReference>
<dbReference type="AlphaFoldDB" id="A0A6J6JIY3"/>
<proteinExistence type="predicted"/>
<reference evidence="1" key="1">
    <citation type="submission" date="2020-05" db="EMBL/GenBank/DDBJ databases">
        <authorList>
            <person name="Chiriac C."/>
            <person name="Salcher M."/>
            <person name="Ghai R."/>
            <person name="Kavagutti S V."/>
        </authorList>
    </citation>
    <scope>NUCLEOTIDE SEQUENCE</scope>
</reference>